<accession>A0ABN9SKG1</accession>
<dbReference type="InterPro" id="IPR036397">
    <property type="entry name" value="RNaseH_sf"/>
</dbReference>
<dbReference type="InterPro" id="IPR002156">
    <property type="entry name" value="RNaseH_domain"/>
</dbReference>
<feature type="coiled-coil region" evidence="1">
    <location>
        <begin position="178"/>
        <end position="205"/>
    </location>
</feature>
<gene>
    <name evidence="4" type="ORF">PCOR1329_LOCUS30284</name>
</gene>
<feature type="region of interest" description="Disordered" evidence="2">
    <location>
        <begin position="263"/>
        <end position="284"/>
    </location>
</feature>
<dbReference type="SUPFAM" id="SSF53098">
    <property type="entry name" value="Ribonuclease H-like"/>
    <property type="match status" value="1"/>
</dbReference>
<feature type="domain" description="RNase H type-1" evidence="3">
    <location>
        <begin position="1302"/>
        <end position="1463"/>
    </location>
</feature>
<sequence length="1511" mass="157599">MADHGGAGGGSKAIWDCSCGAMGNWASRTNCRACGAKLPPWAGPCSTSAAARGPRGGAAAGAGKKIKALQRELDGLKKDNKALHRSTSRGAPAAAGAAGAEEARGSDRVAELRGLIAKMEALGSSDEATASLLASDRSEMARLQEELRQAKPPREQPRATDANLGELDQRSVAKQEQVAKRKGALANAEKELEAALAERAAISAELAKVAATHLAELATKAATPAERGRLFLDSLGNLKAAVVGQAPSEVAAAVQLVEERGEQEAANVAAPPRPSGAGGGTSAEPVEVLASQGETDAADAAMDDALESALAAGLAGPDGDGDRSASGFSREKIRSAIAAARAKAGGDRRSGSGGVIKTVRNRLRARAPAPRRADCSERPCRPRGARARHREAGPRGEGGSRPDRPEGAAPRRPARQRRARPRRKDTFEVTTVNGSGRGPPTQLWQEEEAGAGFAESHRAETHLHARDISAQEARRRRAVVKAVLAPGAAGRGGAGGARAASGGLGVAAPATRGLANAGTAGGNRVTCSDGRGIVAVTDAVCRGSLALGSTHLASDTAGEASQRTLVEIGDALVSQGRPRVLGCDVNAAPDVFKAKAGWWLEAPLRRALNARMEIAPARALGQRMASPRELPIGPRREAATPSADLQALAVSEASSPAALEAAYLGAMRQAEADMFCAYHADDPQEAQAAALAAEHSRRRHERFNRWVLEALEHGAGGLHAWRRGPRGWQEDELDVLGAPRAGQREVVAVDRHWAHEVWSMADGSDGRQDFERQTHSEALPRPTAAEWLDAANSSARRTGMGANRTSPRAFTQASAATAKLFVDIGTAVEEWGGWPLAARASPIAMLPKPAGGWRPIGLLPSIPRIWNKLRQAGCAALGGRSAQEPARRQALAAEAAGAQQLRGAALLIDLERAHETERLARAERLARRAGLHGRPVRCAMSTHRGRRRTRAGTGVAEARALDAGLLAGCPHAGRALKAAMLLVARARSREYGACRSGELKPDMYIFYSDAISGAKTEVVATDPLARDEVQAALKASTPSATPTKATKNPGVDFCLDGSAAGAAWKPRAQAREQLWRAAGARRQSISAATRLLAGGLLPTTAYGCSAQAEQALVAWGRGLARNHPDTSGDMLRARRHAAQVRLEQGPGLLAGRGPAAAAQLALERPGRSSTAMHRGAADDGTTLKLEEIGGHAPRRHNRHEAAARDEDLERAASGAAARSLRRRPAASDGGCSPPRCPAHAAERRDAIAGDEVLQAFADAAEASDSEDPRYSRALIPDHVAALPHSLETEEARWSSGHGYAAVAGASALHTDGSAMRDKAGSPEVRAGWGLAALQVCGAAHGAWGCAPAHLPQDANADEIMAAARALHWGLPGADGILEIRTDCKLLVTGIAAGKARCCAWDRPHLEVWREFWRAVDGFGGQQYVRVTKVKGHATLRSVRDGCTRMDVYEGNRASDGFAKKGARLHPTSEAAVERIELAGAIVAATACWLGEALQLGSAALTHGGAGGPGPR</sequence>
<comment type="caution">
    <text evidence="4">The sequence shown here is derived from an EMBL/GenBank/DDBJ whole genome shotgun (WGS) entry which is preliminary data.</text>
</comment>
<dbReference type="EMBL" id="CAUYUJ010011588">
    <property type="protein sequence ID" value="CAK0832205.1"/>
    <property type="molecule type" value="Genomic_DNA"/>
</dbReference>
<keyword evidence="5" id="KW-1185">Reference proteome</keyword>
<feature type="compositionally biased region" description="Basic and acidic residues" evidence="2">
    <location>
        <begin position="371"/>
        <end position="380"/>
    </location>
</feature>
<feature type="compositionally biased region" description="Basic residues" evidence="2">
    <location>
        <begin position="412"/>
        <end position="423"/>
    </location>
</feature>
<feature type="compositionally biased region" description="Basic and acidic residues" evidence="2">
    <location>
        <begin position="390"/>
        <end position="406"/>
    </location>
</feature>
<evidence type="ECO:0000256" key="1">
    <source>
        <dbReference type="SAM" id="Coils"/>
    </source>
</evidence>
<evidence type="ECO:0000256" key="2">
    <source>
        <dbReference type="SAM" id="MobiDB-lite"/>
    </source>
</evidence>
<feature type="region of interest" description="Disordered" evidence="2">
    <location>
        <begin position="1163"/>
        <end position="1241"/>
    </location>
</feature>
<dbReference type="Proteomes" id="UP001189429">
    <property type="component" value="Unassembled WGS sequence"/>
</dbReference>
<dbReference type="InterPro" id="IPR012337">
    <property type="entry name" value="RNaseH-like_sf"/>
</dbReference>
<feature type="region of interest" description="Disordered" evidence="2">
    <location>
        <begin position="78"/>
        <end position="104"/>
    </location>
</feature>
<organism evidence="4 5">
    <name type="scientific">Prorocentrum cordatum</name>
    <dbReference type="NCBI Taxonomy" id="2364126"/>
    <lineage>
        <taxon>Eukaryota</taxon>
        <taxon>Sar</taxon>
        <taxon>Alveolata</taxon>
        <taxon>Dinophyceae</taxon>
        <taxon>Prorocentrales</taxon>
        <taxon>Prorocentraceae</taxon>
        <taxon>Prorocentrum</taxon>
    </lineage>
</organism>
<protein>
    <recommendedName>
        <fullName evidence="3">RNase H type-1 domain-containing protein</fullName>
    </recommendedName>
</protein>
<dbReference type="Gene3D" id="3.30.420.10">
    <property type="entry name" value="Ribonuclease H-like superfamily/Ribonuclease H"/>
    <property type="match status" value="1"/>
</dbReference>
<feature type="compositionally biased region" description="Basic and acidic residues" evidence="2">
    <location>
        <begin position="1199"/>
        <end position="1210"/>
    </location>
</feature>
<proteinExistence type="predicted"/>
<dbReference type="Pfam" id="PF00075">
    <property type="entry name" value="RNase_H"/>
    <property type="match status" value="1"/>
</dbReference>
<feature type="compositionally biased region" description="Low complexity" evidence="2">
    <location>
        <begin position="89"/>
        <end position="100"/>
    </location>
</feature>
<name>A0ABN9SKG1_9DINO</name>
<keyword evidence="1" id="KW-0175">Coiled coil</keyword>
<dbReference type="PROSITE" id="PS50879">
    <property type="entry name" value="RNASE_H_1"/>
    <property type="match status" value="1"/>
</dbReference>
<reference evidence="4" key="1">
    <citation type="submission" date="2023-10" db="EMBL/GenBank/DDBJ databases">
        <authorList>
            <person name="Chen Y."/>
            <person name="Shah S."/>
            <person name="Dougan E. K."/>
            <person name="Thang M."/>
            <person name="Chan C."/>
        </authorList>
    </citation>
    <scope>NUCLEOTIDE SEQUENCE [LARGE SCALE GENOMIC DNA]</scope>
</reference>
<feature type="non-terminal residue" evidence="4">
    <location>
        <position position="1511"/>
    </location>
</feature>
<feature type="region of interest" description="Disordered" evidence="2">
    <location>
        <begin position="339"/>
        <end position="443"/>
    </location>
</feature>
<evidence type="ECO:0000313" key="4">
    <source>
        <dbReference type="EMBL" id="CAK0832205.1"/>
    </source>
</evidence>
<evidence type="ECO:0000259" key="3">
    <source>
        <dbReference type="PROSITE" id="PS50879"/>
    </source>
</evidence>
<evidence type="ECO:0000313" key="5">
    <source>
        <dbReference type="Proteomes" id="UP001189429"/>
    </source>
</evidence>